<comment type="caution">
    <text evidence="7">The sequence shown here is derived from an EMBL/GenBank/DDBJ whole genome shotgun (WGS) entry which is preliminary data.</text>
</comment>
<comment type="subcellular location">
    <subcellularLocation>
        <location evidence="1">Membrane</location>
        <topology evidence="1">Single-pass membrane protein</topology>
    </subcellularLocation>
</comment>
<dbReference type="EMBL" id="SHNN01000001">
    <property type="protein sequence ID" value="MCX2980422.1"/>
    <property type="molecule type" value="Genomic_DNA"/>
</dbReference>
<dbReference type="Pfam" id="PF16036">
    <property type="entry name" value="Chalcone_3"/>
    <property type="match status" value="1"/>
</dbReference>
<evidence type="ECO:0000313" key="8">
    <source>
        <dbReference type="Proteomes" id="UP001143362"/>
    </source>
</evidence>
<evidence type="ECO:0000256" key="4">
    <source>
        <dbReference type="ARBA" id="ARBA00023136"/>
    </source>
</evidence>
<keyword evidence="2" id="KW-0812">Transmembrane</keyword>
<dbReference type="SUPFAM" id="SSF74653">
    <property type="entry name" value="TolA/TonB C-terminal domain"/>
    <property type="match status" value="1"/>
</dbReference>
<evidence type="ECO:0000313" key="7">
    <source>
        <dbReference type="EMBL" id="MCX2980422.1"/>
    </source>
</evidence>
<accession>A0ABT3TDN8</accession>
<evidence type="ECO:0000256" key="2">
    <source>
        <dbReference type="ARBA" id="ARBA00022692"/>
    </source>
</evidence>
<keyword evidence="5" id="KW-0732">Signal</keyword>
<organism evidence="7 8">
    <name type="scientific">Candidatus Litorirhabdus singularis</name>
    <dbReference type="NCBI Taxonomy" id="2518993"/>
    <lineage>
        <taxon>Bacteria</taxon>
        <taxon>Pseudomonadati</taxon>
        <taxon>Pseudomonadota</taxon>
        <taxon>Gammaproteobacteria</taxon>
        <taxon>Cellvibrionales</taxon>
        <taxon>Halieaceae</taxon>
        <taxon>Candidatus Litorirhabdus</taxon>
    </lineage>
</organism>
<reference evidence="7" key="1">
    <citation type="submission" date="2019-02" db="EMBL/GenBank/DDBJ databases">
        <authorList>
            <person name="Li S.-H."/>
        </authorList>
    </citation>
    <scope>NUCLEOTIDE SEQUENCE</scope>
    <source>
        <strain evidence="7">IMCC14734</strain>
    </source>
</reference>
<evidence type="ECO:0000256" key="3">
    <source>
        <dbReference type="ARBA" id="ARBA00022989"/>
    </source>
</evidence>
<dbReference type="PROSITE" id="PS52015">
    <property type="entry name" value="TONB_CTD"/>
    <property type="match status" value="1"/>
</dbReference>
<name>A0ABT3TDN8_9GAMM</name>
<keyword evidence="3" id="KW-1133">Transmembrane helix</keyword>
<dbReference type="Pfam" id="PF03544">
    <property type="entry name" value="TonB_C"/>
    <property type="match status" value="1"/>
</dbReference>
<dbReference type="InterPro" id="IPR006260">
    <property type="entry name" value="TonB/TolA_C"/>
</dbReference>
<evidence type="ECO:0000259" key="6">
    <source>
        <dbReference type="PROSITE" id="PS52015"/>
    </source>
</evidence>
<keyword evidence="8" id="KW-1185">Reference proteome</keyword>
<sequence>MLLNSSLRLRKFALVALLFSATLEARPALEPAGLAAYTETARDIYVAGLLLAPGTGLDNIYLAPGPKEMEYRIATRRISSRGFSGTLLLQAEMGSGQRAPEHVIGVINNLKSHMKGALMQGDQFVISLSADDATSFYLNGTELLSVDDGSVFDFFFAGWVGATSSSLLRDSLLSGSIDTGTMARYRALVPAEKRVATTAQWTQPAPTVEIAEVAAVPIAAVATVTVAAATKTVAATEAAVAIPAVTSPLTEPASTLAPAASDAADQEVNTPAIVAATATETITNTTASAPAIAESTEFEPTTLSNDQSEPVQLALASDASVLVIDDRDYQRQLATYISEVMTSVFANVKYPRRAVKRQREGKVELLATLTAEGELAGLALENTSGFDILDKAAAKAIENAAPFPELTDVAREEFLTEDGSNYVVMIPVTFRLQ</sequence>
<proteinExistence type="predicted"/>
<evidence type="ECO:0000256" key="1">
    <source>
        <dbReference type="ARBA" id="ARBA00004167"/>
    </source>
</evidence>
<dbReference type="RefSeq" id="WP_279244399.1">
    <property type="nucleotide sequence ID" value="NZ_SHNN01000001.1"/>
</dbReference>
<protein>
    <submittedName>
        <fullName evidence="7">TonB family protein</fullName>
    </submittedName>
</protein>
<gene>
    <name evidence="7" type="ORF">EYC98_05990</name>
</gene>
<dbReference type="Gene3D" id="3.30.1150.10">
    <property type="match status" value="1"/>
</dbReference>
<evidence type="ECO:0000256" key="5">
    <source>
        <dbReference type="SAM" id="SignalP"/>
    </source>
</evidence>
<feature type="domain" description="TonB C-terminal" evidence="6">
    <location>
        <begin position="335"/>
        <end position="433"/>
    </location>
</feature>
<dbReference type="InterPro" id="IPR016087">
    <property type="entry name" value="Chalcone_isomerase"/>
</dbReference>
<keyword evidence="4" id="KW-0472">Membrane</keyword>
<feature type="chain" id="PRO_5046586060" evidence="5">
    <location>
        <begin position="26"/>
        <end position="433"/>
    </location>
</feature>
<feature type="signal peptide" evidence="5">
    <location>
        <begin position="1"/>
        <end position="25"/>
    </location>
</feature>
<dbReference type="InterPro" id="IPR037682">
    <property type="entry name" value="TonB_C"/>
</dbReference>
<dbReference type="NCBIfam" id="TIGR01352">
    <property type="entry name" value="tonB_Cterm"/>
    <property type="match status" value="1"/>
</dbReference>
<dbReference type="Proteomes" id="UP001143362">
    <property type="component" value="Unassembled WGS sequence"/>
</dbReference>